<evidence type="ECO:0000256" key="1">
    <source>
        <dbReference type="SAM" id="MobiDB-lite"/>
    </source>
</evidence>
<evidence type="ECO:0000313" key="3">
    <source>
        <dbReference type="EMBL" id="MBN9644562.1"/>
    </source>
</evidence>
<evidence type="ECO:0000256" key="2">
    <source>
        <dbReference type="SAM" id="Phobius"/>
    </source>
</evidence>
<dbReference type="EMBL" id="JAFLEQ010000015">
    <property type="protein sequence ID" value="MBN9644562.1"/>
    <property type="molecule type" value="Genomic_DNA"/>
</dbReference>
<reference evidence="3" key="1">
    <citation type="submission" date="2021-03" db="EMBL/GenBank/DDBJ databases">
        <authorList>
            <person name="Sun Q."/>
        </authorList>
    </citation>
    <scope>NUCLEOTIDE SEQUENCE</scope>
    <source>
        <strain evidence="3">CCM 8862</strain>
    </source>
</reference>
<sequence length="212" mass="21520">MTPYPPPQPRPGGGRGRFTLAAMVAAIVLLLVVLGSLVYAGVRLLGWGSHGTTQPSPDAATVVVTTTREQPAPGSHAPAPASTAPTTRTTVDGAAPPPTTRADQAAQTPSSPTTTTTTAAGRPSGFTPPEGEGVESCGADVWAETTATSCPFARQVAAVLGTPPPAQGRVSITATSPVTNNDYQLDCVRIDQTTGWRCRGGDNAVVVVNPGR</sequence>
<evidence type="ECO:0000313" key="4">
    <source>
        <dbReference type="Proteomes" id="UP000664332"/>
    </source>
</evidence>
<protein>
    <submittedName>
        <fullName evidence="3">Uncharacterized protein</fullName>
    </submittedName>
</protein>
<keyword evidence="2" id="KW-0812">Transmembrane</keyword>
<feature type="region of interest" description="Disordered" evidence="1">
    <location>
        <begin position="66"/>
        <end position="136"/>
    </location>
</feature>
<keyword evidence="2" id="KW-0472">Membrane</keyword>
<dbReference type="AlphaFoldDB" id="A0A939E2Y3"/>
<gene>
    <name evidence="3" type="ORF">JZY06_08060</name>
</gene>
<name>A0A939E2Y3_9CORY</name>
<dbReference type="RefSeq" id="WP_207279050.1">
    <property type="nucleotide sequence ID" value="NZ_JAFLEQ010000015.1"/>
</dbReference>
<keyword evidence="2" id="KW-1133">Transmembrane helix</keyword>
<proteinExistence type="predicted"/>
<keyword evidence="4" id="KW-1185">Reference proteome</keyword>
<dbReference type="Proteomes" id="UP000664332">
    <property type="component" value="Unassembled WGS sequence"/>
</dbReference>
<comment type="caution">
    <text evidence="3">The sequence shown here is derived from an EMBL/GenBank/DDBJ whole genome shotgun (WGS) entry which is preliminary data.</text>
</comment>
<feature type="compositionally biased region" description="Low complexity" evidence="1">
    <location>
        <begin position="71"/>
        <end position="90"/>
    </location>
</feature>
<feature type="compositionally biased region" description="Low complexity" evidence="1">
    <location>
        <begin position="104"/>
        <end position="120"/>
    </location>
</feature>
<feature type="transmembrane region" description="Helical" evidence="2">
    <location>
        <begin position="20"/>
        <end position="42"/>
    </location>
</feature>
<accession>A0A939E2Y3</accession>
<organism evidence="3 4">
    <name type="scientific">Corynebacterium mendelii</name>
    <dbReference type="NCBI Taxonomy" id="2765362"/>
    <lineage>
        <taxon>Bacteria</taxon>
        <taxon>Bacillati</taxon>
        <taxon>Actinomycetota</taxon>
        <taxon>Actinomycetes</taxon>
        <taxon>Mycobacteriales</taxon>
        <taxon>Corynebacteriaceae</taxon>
        <taxon>Corynebacterium</taxon>
    </lineage>
</organism>